<feature type="region of interest" description="Disordered" evidence="1">
    <location>
        <begin position="85"/>
        <end position="113"/>
    </location>
</feature>
<organism evidence="2 3">
    <name type="scientific">Polyplax serrata</name>
    <name type="common">Common mouse louse</name>
    <dbReference type="NCBI Taxonomy" id="468196"/>
    <lineage>
        <taxon>Eukaryota</taxon>
        <taxon>Metazoa</taxon>
        <taxon>Ecdysozoa</taxon>
        <taxon>Arthropoda</taxon>
        <taxon>Hexapoda</taxon>
        <taxon>Insecta</taxon>
        <taxon>Pterygota</taxon>
        <taxon>Neoptera</taxon>
        <taxon>Paraneoptera</taxon>
        <taxon>Psocodea</taxon>
        <taxon>Troctomorpha</taxon>
        <taxon>Phthiraptera</taxon>
        <taxon>Anoplura</taxon>
        <taxon>Polyplacidae</taxon>
        <taxon>Polyplax</taxon>
    </lineage>
</organism>
<evidence type="ECO:0000256" key="1">
    <source>
        <dbReference type="SAM" id="MobiDB-lite"/>
    </source>
</evidence>
<feature type="compositionally biased region" description="Basic and acidic residues" evidence="1">
    <location>
        <begin position="85"/>
        <end position="99"/>
    </location>
</feature>
<protein>
    <submittedName>
        <fullName evidence="2">Uncharacterized protein</fullName>
    </submittedName>
</protein>
<proteinExistence type="predicted"/>
<gene>
    <name evidence="2" type="ORF">RUM43_003488</name>
</gene>
<evidence type="ECO:0000313" key="3">
    <source>
        <dbReference type="Proteomes" id="UP001372834"/>
    </source>
</evidence>
<dbReference type="Proteomes" id="UP001372834">
    <property type="component" value="Unassembled WGS sequence"/>
</dbReference>
<dbReference type="EMBL" id="JAWJWE010000036">
    <property type="protein sequence ID" value="KAK6629670.1"/>
    <property type="molecule type" value="Genomic_DNA"/>
</dbReference>
<feature type="compositionally biased region" description="Polar residues" evidence="1">
    <location>
        <begin position="101"/>
        <end position="113"/>
    </location>
</feature>
<accession>A0AAN8NWT5</accession>
<feature type="region of interest" description="Disordered" evidence="1">
    <location>
        <begin position="1"/>
        <end position="24"/>
    </location>
</feature>
<comment type="caution">
    <text evidence="2">The sequence shown here is derived from an EMBL/GenBank/DDBJ whole genome shotgun (WGS) entry which is preliminary data.</text>
</comment>
<dbReference type="AlphaFoldDB" id="A0AAN8NWT5"/>
<reference evidence="2 3" key="1">
    <citation type="submission" date="2023-10" db="EMBL/GenBank/DDBJ databases">
        <title>Genomes of two closely related lineages of the louse Polyplax serrata with different host specificities.</title>
        <authorList>
            <person name="Martinu J."/>
            <person name="Tarabai H."/>
            <person name="Stefka J."/>
            <person name="Hypsa V."/>
        </authorList>
    </citation>
    <scope>NUCLEOTIDE SEQUENCE [LARGE SCALE GENOMIC DNA]</scope>
    <source>
        <strain evidence="2">HR10_N</strain>
    </source>
</reference>
<name>A0AAN8NWT5_POLSC</name>
<evidence type="ECO:0000313" key="2">
    <source>
        <dbReference type="EMBL" id="KAK6629670.1"/>
    </source>
</evidence>
<sequence>MNCSFGEGTIKKTKDKRQKEEEKGKDLVYKQKLRKQPKELRKEIKKIVMKQSQLLTRKIFIVDKCNDPMNVTIWASWKADTCHKQKKAKNDSKRLRGRPETPSTLTPGQCRTL</sequence>
<feature type="compositionally biased region" description="Basic and acidic residues" evidence="1">
    <location>
        <begin position="9"/>
        <end position="24"/>
    </location>
</feature>